<keyword evidence="1" id="KW-0472">Membrane</keyword>
<gene>
    <name evidence="3" type="ORF">AAFH96_29135</name>
</gene>
<keyword evidence="1" id="KW-1133">Transmembrane helix</keyword>
<dbReference type="PANTHER" id="PTHR30336">
    <property type="entry name" value="INNER MEMBRANE PROTEIN, PROBABLE PERMEASE"/>
    <property type="match status" value="1"/>
</dbReference>
<evidence type="ECO:0000256" key="1">
    <source>
        <dbReference type="SAM" id="Phobius"/>
    </source>
</evidence>
<feature type="domain" description="DUF218" evidence="2">
    <location>
        <begin position="64"/>
        <end position="180"/>
    </location>
</feature>
<accession>A0ABV5CYP4</accession>
<dbReference type="Proteomes" id="UP001582793">
    <property type="component" value="Unassembled WGS sequence"/>
</dbReference>
<keyword evidence="4" id="KW-1185">Reference proteome</keyword>
<name>A0ABV5CYP4_9ACTN</name>
<feature type="transmembrane region" description="Helical" evidence="1">
    <location>
        <begin position="18"/>
        <end position="40"/>
    </location>
</feature>
<dbReference type="RefSeq" id="WP_375736327.1">
    <property type="nucleotide sequence ID" value="NZ_JBCGDC010000125.1"/>
</dbReference>
<protein>
    <submittedName>
        <fullName evidence="3">ElyC/SanA/YdcF family protein</fullName>
    </submittedName>
</protein>
<dbReference type="CDD" id="cd06259">
    <property type="entry name" value="YdcF-like"/>
    <property type="match status" value="1"/>
</dbReference>
<comment type="caution">
    <text evidence="3">The sequence shown here is derived from an EMBL/GenBank/DDBJ whole genome shotgun (WGS) entry which is preliminary data.</text>
</comment>
<evidence type="ECO:0000259" key="2">
    <source>
        <dbReference type="Pfam" id="PF02698"/>
    </source>
</evidence>
<keyword evidence="1" id="KW-0812">Transmembrane</keyword>
<dbReference type="EMBL" id="JBCGDC010000125">
    <property type="protein sequence ID" value="MFB6397135.1"/>
    <property type="molecule type" value="Genomic_DNA"/>
</dbReference>
<reference evidence="3 4" key="1">
    <citation type="submission" date="2024-04" db="EMBL/GenBank/DDBJ databases">
        <title>Polymorphospora sp. isolated from Baiyangdian Lake in Xiong'an New Area.</title>
        <authorList>
            <person name="Zhang X."/>
            <person name="Liu J."/>
        </authorList>
    </citation>
    <scope>NUCLEOTIDE SEQUENCE [LARGE SCALE GENOMIC DNA]</scope>
    <source>
        <strain evidence="3 4">2-325</strain>
    </source>
</reference>
<dbReference type="PANTHER" id="PTHR30336:SF6">
    <property type="entry name" value="INTEGRAL MEMBRANE PROTEIN"/>
    <property type="match status" value="1"/>
</dbReference>
<evidence type="ECO:0000313" key="3">
    <source>
        <dbReference type="EMBL" id="MFB6397135.1"/>
    </source>
</evidence>
<dbReference type="InterPro" id="IPR051599">
    <property type="entry name" value="Cell_Envelope_Assoc"/>
</dbReference>
<evidence type="ECO:0000313" key="4">
    <source>
        <dbReference type="Proteomes" id="UP001582793"/>
    </source>
</evidence>
<dbReference type="Pfam" id="PF02698">
    <property type="entry name" value="DUF218"/>
    <property type="match status" value="1"/>
</dbReference>
<sequence length="234" mass="25794">MIDPSARPVPAPSRRRRWIVRLVIAVVVAVVLVVPAAVAGSGSWISRAARGHVYDLESVPPAPVVLVLGAQVQPDGQPSQFLAARLDLARQLFERGTVRAVLVSGDHGQPEYDEPGAMRRWLVDHGVPDEKVVLDHAGFDTYDSCLRANRIFGVEQVIVVTQSFHIERAVAVCRQVGLDAVGVGDDSVSRFERAWRWGSFRERFAGVKAVWDVYTRRDPVFLGPRETGVDDALR</sequence>
<organism evidence="3 4">
    <name type="scientific">Polymorphospora lycopeni</name>
    <dbReference type="NCBI Taxonomy" id="3140240"/>
    <lineage>
        <taxon>Bacteria</taxon>
        <taxon>Bacillati</taxon>
        <taxon>Actinomycetota</taxon>
        <taxon>Actinomycetes</taxon>
        <taxon>Micromonosporales</taxon>
        <taxon>Micromonosporaceae</taxon>
        <taxon>Polymorphospora</taxon>
    </lineage>
</organism>
<dbReference type="InterPro" id="IPR003848">
    <property type="entry name" value="DUF218"/>
</dbReference>
<proteinExistence type="predicted"/>